<dbReference type="Pfam" id="PF14280">
    <property type="entry name" value="DUF4365"/>
    <property type="match status" value="1"/>
</dbReference>
<sequence>MTVVPATHLVDRAGVSRAAYLVTTQLGWLFREQETSDIGIDAHIEVVDGVGAPGGASGLGTGRLLAVQIKSGASQFTKPTDLGWWFYCDAKHVAYWMNHSLPVTLMLFEPESEQIYWQHVNDETVIVAGHGHKVLVPLKNKLSESHRDELAVPARRQTSGGIAMARPTRGTSVRQADYELAGAIDLLVSALGKTIEEATPRDFRFAFASQLRALHRRAGAPDLDIVSMKTGYEVAKLSSYLKGVTHPSRGRVVAIVEALIECACEKEIKIPGYLTDVRAWERMWRVADKPGMQKILKNKARKGLPLSWQS</sequence>
<dbReference type="InterPro" id="IPR025375">
    <property type="entry name" value="DUF4365"/>
</dbReference>
<dbReference type="EMBL" id="RIBZ01000028">
    <property type="protein sequence ID" value="RNG38102.1"/>
    <property type="molecule type" value="Genomic_DNA"/>
</dbReference>
<organism evidence="2 3">
    <name type="scientific">Streptomyces botrytidirepellens</name>
    <dbReference type="NCBI Taxonomy" id="2486417"/>
    <lineage>
        <taxon>Bacteria</taxon>
        <taxon>Bacillati</taxon>
        <taxon>Actinomycetota</taxon>
        <taxon>Actinomycetes</taxon>
        <taxon>Kitasatosporales</taxon>
        <taxon>Streptomycetaceae</taxon>
        <taxon>Streptomyces</taxon>
    </lineage>
</organism>
<evidence type="ECO:0000259" key="1">
    <source>
        <dbReference type="Pfam" id="PF14280"/>
    </source>
</evidence>
<evidence type="ECO:0000313" key="3">
    <source>
        <dbReference type="Proteomes" id="UP000275401"/>
    </source>
</evidence>
<keyword evidence="3" id="KW-1185">Reference proteome</keyword>
<feature type="domain" description="DUF4365" evidence="1">
    <location>
        <begin position="12"/>
        <end position="150"/>
    </location>
</feature>
<dbReference type="AlphaFoldDB" id="A0A3M8X6T0"/>
<comment type="caution">
    <text evidence="2">The sequence shown here is derived from an EMBL/GenBank/DDBJ whole genome shotgun (WGS) entry which is preliminary data.</text>
</comment>
<accession>A0A3M8X6T0</accession>
<reference evidence="2 3" key="1">
    <citation type="submission" date="2018-11" db="EMBL/GenBank/DDBJ databases">
        <title>The Potential of Streptomyces as Biocontrol Agents against the Tomato grey mould, Botrytis cinerea (Gray mold) Frontiers in Microbiology.</title>
        <authorList>
            <person name="Li D."/>
        </authorList>
    </citation>
    <scope>NUCLEOTIDE SEQUENCE [LARGE SCALE GENOMIC DNA]</scope>
    <source>
        <strain evidence="2 3">NEAU-LD23</strain>
    </source>
</reference>
<evidence type="ECO:0000313" key="2">
    <source>
        <dbReference type="EMBL" id="RNG38102.1"/>
    </source>
</evidence>
<dbReference type="Proteomes" id="UP000275401">
    <property type="component" value="Unassembled WGS sequence"/>
</dbReference>
<proteinExistence type="predicted"/>
<name>A0A3M8X6T0_9ACTN</name>
<gene>
    <name evidence="2" type="ORF">EEJ42_01665</name>
</gene>
<protein>
    <submittedName>
        <fullName evidence="2">DUF4365 domain-containing protein</fullName>
    </submittedName>
</protein>